<keyword evidence="7" id="KW-0732">Signal</keyword>
<evidence type="ECO:0000259" key="8">
    <source>
        <dbReference type="Pfam" id="PF00082"/>
    </source>
</evidence>
<dbReference type="GO" id="GO:0006508">
    <property type="term" value="P:proteolysis"/>
    <property type="evidence" value="ECO:0007669"/>
    <property type="project" value="UniProtKB-KW"/>
</dbReference>
<dbReference type="InterPro" id="IPR022398">
    <property type="entry name" value="Peptidase_S8_His-AS"/>
</dbReference>
<dbReference type="InterPro" id="IPR051048">
    <property type="entry name" value="Peptidase_S8/S53_subtilisin"/>
</dbReference>
<dbReference type="PANTHER" id="PTHR43399:SF4">
    <property type="entry name" value="CELL WALL-ASSOCIATED PROTEASE"/>
    <property type="match status" value="1"/>
</dbReference>
<dbReference type="InterPro" id="IPR036852">
    <property type="entry name" value="Peptidase_S8/S53_dom_sf"/>
</dbReference>
<feature type="active site" description="Charge relay system" evidence="5">
    <location>
        <position position="471"/>
    </location>
</feature>
<evidence type="ECO:0000256" key="5">
    <source>
        <dbReference type="PROSITE-ProRule" id="PRU01240"/>
    </source>
</evidence>
<evidence type="ECO:0000256" key="4">
    <source>
        <dbReference type="ARBA" id="ARBA00022825"/>
    </source>
</evidence>
<accession>A0A2S8A8R7</accession>
<dbReference type="InterPro" id="IPR015500">
    <property type="entry name" value="Peptidase_S8_subtilisin-rel"/>
</dbReference>
<dbReference type="AlphaFoldDB" id="A0A2S8A8R7"/>
<protein>
    <submittedName>
        <fullName evidence="9">Peptidase S8</fullName>
    </submittedName>
</protein>
<evidence type="ECO:0000256" key="7">
    <source>
        <dbReference type="SAM" id="SignalP"/>
    </source>
</evidence>
<feature type="domain" description="Peptidase S8/S53" evidence="8">
    <location>
        <begin position="68"/>
        <end position="511"/>
    </location>
</feature>
<dbReference type="Proteomes" id="UP000238042">
    <property type="component" value="Unassembled WGS sequence"/>
</dbReference>
<dbReference type="PROSITE" id="PS00138">
    <property type="entry name" value="SUBTILASE_SER"/>
    <property type="match status" value="1"/>
</dbReference>
<dbReference type="PROSITE" id="PS00137">
    <property type="entry name" value="SUBTILASE_HIS"/>
    <property type="match status" value="1"/>
</dbReference>
<dbReference type="InterPro" id="IPR023827">
    <property type="entry name" value="Peptidase_S8_Asp-AS"/>
</dbReference>
<sequence>MKKIFLSLSLAFALNFSVVFAQENTMAEIDSTSLKNWYHQNYEKTGVYGVGTDDAIDFVKSKGLKPSTIIVGVIDSGVQIDHPDLKNNIWVNPKEKPNNKKDDDKNGYADDVHGWDFIGGKDGKDVNQDTMEATRVVVKYENLFEGTDASANQANITKYPNEYQEYKRAKLVYDSKLKATEKGLNNIQENQKQIGQMVSTLRMALGNKTITEENAQNIANSGIKKYIMMLAEDESVKGKTIDEFEKIALAQLKEGLDYFGNQEKYMLNKDFDPRNIVGDNYADLTQKYYGNHEVEGPDALHGTHVSGIIAAERNNHIGMDGIAGDVAKIMVVRAVPDGDERDKDIANAIFYAVDNGAKIINMSFGKSFSPNKERVWEAMKYAESKGVLMVHAAGNDNKNLDLTFNYPTNYKDGEKTSFVNNWITVGASTRYNDKLKASFSNYGQKVDIFAPGLEIYSTITKSGYKFLQGTSMASPVVAGCAALLWAYFPNLTAVEVKDILIKTSNKNTDPLLLDEDADTTFDKLSVSGGVVDVYKAVKYAYENYASKARN</sequence>
<comment type="caution">
    <text evidence="9">The sequence shown here is derived from an EMBL/GenBank/DDBJ whole genome shotgun (WGS) entry which is preliminary data.</text>
</comment>
<keyword evidence="2 5" id="KW-0645">Protease</keyword>
<dbReference type="EMBL" id="PSZM01000043">
    <property type="protein sequence ID" value="PQL90958.1"/>
    <property type="molecule type" value="Genomic_DNA"/>
</dbReference>
<evidence type="ECO:0000313" key="9">
    <source>
        <dbReference type="EMBL" id="PQL90958.1"/>
    </source>
</evidence>
<dbReference type="PANTHER" id="PTHR43399">
    <property type="entry name" value="SUBTILISIN-RELATED"/>
    <property type="match status" value="1"/>
</dbReference>
<comment type="similarity">
    <text evidence="1 5 6">Belongs to the peptidase S8 family.</text>
</comment>
<feature type="signal peptide" evidence="7">
    <location>
        <begin position="1"/>
        <end position="21"/>
    </location>
</feature>
<keyword evidence="10" id="KW-1185">Reference proteome</keyword>
<keyword evidence="3 5" id="KW-0378">Hydrolase</keyword>
<dbReference type="SUPFAM" id="SSF52743">
    <property type="entry name" value="Subtilisin-like"/>
    <property type="match status" value="1"/>
</dbReference>
<reference evidence="9 10" key="1">
    <citation type="submission" date="2018-02" db="EMBL/GenBank/DDBJ databases">
        <title>Genome sequences of Apibacter spp., gut symbionts of Asian honey bees.</title>
        <authorList>
            <person name="Kwong W.K."/>
            <person name="Steele M.I."/>
            <person name="Moran N.A."/>
        </authorList>
    </citation>
    <scope>NUCLEOTIDE SEQUENCE [LARGE SCALE GENOMIC DNA]</scope>
    <source>
        <strain evidence="10">wkB301</strain>
    </source>
</reference>
<dbReference type="InterPro" id="IPR000209">
    <property type="entry name" value="Peptidase_S8/S53_dom"/>
</dbReference>
<evidence type="ECO:0000256" key="3">
    <source>
        <dbReference type="ARBA" id="ARBA00022801"/>
    </source>
</evidence>
<evidence type="ECO:0000313" key="10">
    <source>
        <dbReference type="Proteomes" id="UP000238042"/>
    </source>
</evidence>
<name>A0A2S8A8R7_9FLAO</name>
<dbReference type="CDD" id="cd07483">
    <property type="entry name" value="Peptidases_S8_Subtilisin_Novo-like"/>
    <property type="match status" value="1"/>
</dbReference>
<organism evidence="9 10">
    <name type="scientific">Apibacter adventoris</name>
    <dbReference type="NCBI Taxonomy" id="1679466"/>
    <lineage>
        <taxon>Bacteria</taxon>
        <taxon>Pseudomonadati</taxon>
        <taxon>Bacteroidota</taxon>
        <taxon>Flavobacteriia</taxon>
        <taxon>Flavobacteriales</taxon>
        <taxon>Weeksellaceae</taxon>
        <taxon>Apibacter</taxon>
    </lineage>
</organism>
<evidence type="ECO:0000256" key="1">
    <source>
        <dbReference type="ARBA" id="ARBA00011073"/>
    </source>
</evidence>
<dbReference type="PRINTS" id="PR00723">
    <property type="entry name" value="SUBTILISIN"/>
</dbReference>
<dbReference type="InterPro" id="IPR034080">
    <property type="entry name" value="Protease_P7-like_dom"/>
</dbReference>
<dbReference type="Gene3D" id="3.40.50.200">
    <property type="entry name" value="Peptidase S8/S53 domain"/>
    <property type="match status" value="2"/>
</dbReference>
<gene>
    <name evidence="9" type="ORF">C4S77_08840</name>
</gene>
<dbReference type="PROSITE" id="PS51892">
    <property type="entry name" value="SUBTILASE"/>
    <property type="match status" value="1"/>
</dbReference>
<dbReference type="Pfam" id="PF00082">
    <property type="entry name" value="Peptidase_S8"/>
    <property type="match status" value="1"/>
</dbReference>
<dbReference type="OrthoDB" id="9798386at2"/>
<dbReference type="PROSITE" id="PS00136">
    <property type="entry name" value="SUBTILASE_ASP"/>
    <property type="match status" value="1"/>
</dbReference>
<keyword evidence="4 5" id="KW-0720">Serine protease</keyword>
<feature type="active site" description="Charge relay system" evidence="5">
    <location>
        <position position="301"/>
    </location>
</feature>
<proteinExistence type="inferred from homology"/>
<evidence type="ECO:0000256" key="6">
    <source>
        <dbReference type="RuleBase" id="RU003355"/>
    </source>
</evidence>
<evidence type="ECO:0000256" key="2">
    <source>
        <dbReference type="ARBA" id="ARBA00022670"/>
    </source>
</evidence>
<dbReference type="RefSeq" id="WP_105247235.1">
    <property type="nucleotide sequence ID" value="NZ_PSZM01000043.1"/>
</dbReference>
<dbReference type="GO" id="GO:0004252">
    <property type="term" value="F:serine-type endopeptidase activity"/>
    <property type="evidence" value="ECO:0007669"/>
    <property type="project" value="UniProtKB-UniRule"/>
</dbReference>
<feature type="active site" description="Charge relay system" evidence="5">
    <location>
        <position position="75"/>
    </location>
</feature>
<dbReference type="InterPro" id="IPR023828">
    <property type="entry name" value="Peptidase_S8_Ser-AS"/>
</dbReference>
<feature type="chain" id="PRO_5015435260" evidence="7">
    <location>
        <begin position="22"/>
        <end position="550"/>
    </location>
</feature>